<protein>
    <submittedName>
        <fullName evidence="1">Uncharacterized protein</fullName>
    </submittedName>
</protein>
<feature type="non-terminal residue" evidence="1">
    <location>
        <position position="1"/>
    </location>
</feature>
<proteinExistence type="predicted"/>
<evidence type="ECO:0000313" key="1">
    <source>
        <dbReference type="EMBL" id="KAI0084848.1"/>
    </source>
</evidence>
<reference evidence="1" key="1">
    <citation type="journal article" date="2021" name="Environ. Microbiol.">
        <title>Gene family expansions and transcriptome signatures uncover fungal adaptations to wood decay.</title>
        <authorList>
            <person name="Hage H."/>
            <person name="Miyauchi S."/>
            <person name="Viragh M."/>
            <person name="Drula E."/>
            <person name="Min B."/>
            <person name="Chaduli D."/>
            <person name="Navarro D."/>
            <person name="Favel A."/>
            <person name="Norest M."/>
            <person name="Lesage-Meessen L."/>
            <person name="Balint B."/>
            <person name="Merenyi Z."/>
            <person name="de Eugenio L."/>
            <person name="Morin E."/>
            <person name="Martinez A.T."/>
            <person name="Baldrian P."/>
            <person name="Stursova M."/>
            <person name="Martinez M.J."/>
            <person name="Novotny C."/>
            <person name="Magnuson J.K."/>
            <person name="Spatafora J.W."/>
            <person name="Maurice S."/>
            <person name="Pangilinan J."/>
            <person name="Andreopoulos W."/>
            <person name="LaButti K."/>
            <person name="Hundley H."/>
            <person name="Na H."/>
            <person name="Kuo A."/>
            <person name="Barry K."/>
            <person name="Lipzen A."/>
            <person name="Henrissat B."/>
            <person name="Riley R."/>
            <person name="Ahrendt S."/>
            <person name="Nagy L.G."/>
            <person name="Grigoriev I.V."/>
            <person name="Martin F."/>
            <person name="Rosso M.N."/>
        </authorList>
    </citation>
    <scope>NUCLEOTIDE SEQUENCE</scope>
    <source>
        <strain evidence="1">CBS 384.51</strain>
    </source>
</reference>
<name>A0ACB8TS77_9APHY</name>
<accession>A0ACB8TS77</accession>
<dbReference type="EMBL" id="MU274937">
    <property type="protein sequence ID" value="KAI0084848.1"/>
    <property type="molecule type" value="Genomic_DNA"/>
</dbReference>
<organism evidence="1 2">
    <name type="scientific">Irpex rosettiformis</name>
    <dbReference type="NCBI Taxonomy" id="378272"/>
    <lineage>
        <taxon>Eukaryota</taxon>
        <taxon>Fungi</taxon>
        <taxon>Dikarya</taxon>
        <taxon>Basidiomycota</taxon>
        <taxon>Agaricomycotina</taxon>
        <taxon>Agaricomycetes</taxon>
        <taxon>Polyporales</taxon>
        <taxon>Irpicaceae</taxon>
        <taxon>Irpex</taxon>
    </lineage>
</organism>
<comment type="caution">
    <text evidence="1">The sequence shown here is derived from an EMBL/GenBank/DDBJ whole genome shotgun (WGS) entry which is preliminary data.</text>
</comment>
<evidence type="ECO:0000313" key="2">
    <source>
        <dbReference type="Proteomes" id="UP001055072"/>
    </source>
</evidence>
<sequence>LSTPTMPRTNPRVAREIRLQRRLPKSFDDAVQARRDLGEPRLFTEKELDAVVSYVSRRPRFNPYGSPSTFNYEEHSTRTAAANSHYCAEREKTLLERIEHHSLQDRISAPAASTSTSATPIVEKHSTIIDFKKLSKKDLAGIFRPKLEATIKRLNIVVELLDSPLIICRHRPHKKVVSVHKFFKQTLEDLDHFISTTKHSDLQSLNYGLQALGNISFKSLRKNLSRVVNNIVLFITISFSAREPENDCHGDTNVEQDCAQQPCPERYKNPSEILGDHEERCEPHQFISLPPPTDDEEQSLIEVEPEAFHTSPNEETSLESIPPPAPVMAQPLHPDIVAAIGAAVAAAMQNMPISQVIVQPAPAPAVTLNITDVVKPDKYKGEKGRDLERFLSQCEAYWVTANITDERQKVLTTLGLMQEKAAQWAITITDHMAQNNGALHQDVDDWAKLKAKLVKFFGDAVTPLLCNVLLHVCKKTNIWKP</sequence>
<keyword evidence="2" id="KW-1185">Reference proteome</keyword>
<gene>
    <name evidence="1" type="ORF">BDY19DRAFT_997252</name>
</gene>
<dbReference type="Proteomes" id="UP001055072">
    <property type="component" value="Unassembled WGS sequence"/>
</dbReference>